<protein>
    <submittedName>
        <fullName evidence="3">Phosphatidate phosphatase APP1</fullName>
    </submittedName>
</protein>
<organism evidence="3">
    <name type="scientific">Talaromyces marneffei PM1</name>
    <dbReference type="NCBI Taxonomy" id="1077442"/>
    <lineage>
        <taxon>Eukaryota</taxon>
        <taxon>Fungi</taxon>
        <taxon>Dikarya</taxon>
        <taxon>Ascomycota</taxon>
        <taxon>Pezizomycotina</taxon>
        <taxon>Eurotiomycetes</taxon>
        <taxon>Eurotiomycetidae</taxon>
        <taxon>Eurotiales</taxon>
        <taxon>Trichocomaceae</taxon>
        <taxon>Talaromyces</taxon>
        <taxon>Talaromyces sect. Talaromyces</taxon>
    </lineage>
</organism>
<comment type="caution">
    <text evidence="3">The sequence shown here is derived from an EMBL/GenBank/DDBJ whole genome shotgun (WGS) entry which is preliminary data.</text>
</comment>
<dbReference type="InterPro" id="IPR052935">
    <property type="entry name" value="Mg2+_PAP"/>
</dbReference>
<dbReference type="CDD" id="cd05289">
    <property type="entry name" value="MDR_like_2"/>
    <property type="match status" value="1"/>
</dbReference>
<feature type="compositionally biased region" description="Basic and acidic residues" evidence="1">
    <location>
        <begin position="768"/>
        <end position="779"/>
    </location>
</feature>
<proteinExistence type="predicted"/>
<dbReference type="Gene3D" id="3.90.180.10">
    <property type="entry name" value="Medium-chain alcohol dehydrogenases, catalytic domain"/>
    <property type="match status" value="1"/>
</dbReference>
<feature type="region of interest" description="Disordered" evidence="1">
    <location>
        <begin position="461"/>
        <end position="487"/>
    </location>
</feature>
<dbReference type="GO" id="GO:0008195">
    <property type="term" value="F:phosphatidate phosphatase activity"/>
    <property type="evidence" value="ECO:0007669"/>
    <property type="project" value="InterPro"/>
</dbReference>
<dbReference type="eggNOG" id="KOG1198">
    <property type="taxonomic scope" value="Eukaryota"/>
</dbReference>
<dbReference type="InterPro" id="IPR019236">
    <property type="entry name" value="APP1_cat"/>
</dbReference>
<dbReference type="SMART" id="SM00829">
    <property type="entry name" value="PKS_ER"/>
    <property type="match status" value="1"/>
</dbReference>
<dbReference type="GO" id="GO:0016491">
    <property type="term" value="F:oxidoreductase activity"/>
    <property type="evidence" value="ECO:0007669"/>
    <property type="project" value="InterPro"/>
</dbReference>
<feature type="compositionally biased region" description="Polar residues" evidence="1">
    <location>
        <begin position="461"/>
        <end position="475"/>
    </location>
</feature>
<dbReference type="GO" id="GO:0030479">
    <property type="term" value="C:actin cortical patch"/>
    <property type="evidence" value="ECO:0007669"/>
    <property type="project" value="TreeGrafter"/>
</dbReference>
<evidence type="ECO:0000256" key="1">
    <source>
        <dbReference type="SAM" id="MobiDB-lite"/>
    </source>
</evidence>
<dbReference type="SUPFAM" id="SSF50129">
    <property type="entry name" value="GroES-like"/>
    <property type="match status" value="1"/>
</dbReference>
<dbReference type="SUPFAM" id="SSF51735">
    <property type="entry name" value="NAD(P)-binding Rossmann-fold domains"/>
    <property type="match status" value="1"/>
</dbReference>
<dbReference type="InterPro" id="IPR011032">
    <property type="entry name" value="GroES-like_sf"/>
</dbReference>
<reference key="1">
    <citation type="journal article" date="2014" name="PLoS Genet.">
        <title>Signature Gene Expression Reveals Novel Clues to the Molecular Mechanisms of Dimorphic Transition in Penicillium marneffei.</title>
        <authorList>
            <person name="Yang E."/>
            <person name="Wang G."/>
            <person name="Cai J."/>
            <person name="Woo P.C."/>
            <person name="Lau S.K."/>
            <person name="Yuen K.-Y."/>
            <person name="Chow W.-N."/>
            <person name="Lin X."/>
        </authorList>
    </citation>
    <scope>NUCLEOTIDE SEQUENCE [LARGE SCALE GENOMIC DNA]</scope>
    <source>
        <strain>PM1</strain>
    </source>
</reference>
<dbReference type="InterPro" id="IPR020843">
    <property type="entry name" value="ER"/>
</dbReference>
<gene>
    <name evidence="3" type="ORF">GQ26_0062770</name>
</gene>
<reference evidence="3" key="2">
    <citation type="journal article" date="2014" name="PLoS Genet.">
        <title>Signature gene expression reveals novel clues to the molecular mechanisms of dimorphic transition in Penicillium marneffei.</title>
        <authorList>
            <person name="Yang E."/>
            <person name="Wang G."/>
            <person name="Cai J."/>
            <person name="Woo P.C."/>
            <person name="Lau S.K."/>
            <person name="Yuen K.-Y."/>
            <person name="Chow W.-N."/>
            <person name="Lin X."/>
        </authorList>
    </citation>
    <scope>NUCLEOTIDE SEQUENCE</scope>
    <source>
        <strain evidence="3">PM1</strain>
    </source>
</reference>
<dbReference type="AlphaFoldDB" id="A0A093VFU9"/>
<dbReference type="InterPro" id="IPR036291">
    <property type="entry name" value="NAD(P)-bd_dom_sf"/>
</dbReference>
<dbReference type="HOGENOM" id="CLU_365995_0_0_1"/>
<dbReference type="Pfam" id="PF09949">
    <property type="entry name" value="APP1_cat"/>
    <property type="match status" value="1"/>
</dbReference>
<dbReference type="PANTHER" id="PTHR28208">
    <property type="entry name" value="PHOSPHATIDATE PHOSPHATASE APP1"/>
    <property type="match status" value="1"/>
</dbReference>
<dbReference type="Pfam" id="PF13602">
    <property type="entry name" value="ADH_zinc_N_2"/>
    <property type="match status" value="1"/>
</dbReference>
<dbReference type="Gene3D" id="3.40.50.720">
    <property type="entry name" value="NAD(P)-binding Rossmann-like Domain"/>
    <property type="match status" value="1"/>
</dbReference>
<evidence type="ECO:0000259" key="2">
    <source>
        <dbReference type="SMART" id="SM00829"/>
    </source>
</evidence>
<name>A0A093VFU9_TALMA</name>
<sequence>MADMKASSRAYLAIRDRPHPAGRETYLQRILRFVGLLTETTTVQPIQPGNHVVWLFDNIAYQPIHRNHHTQAWEAEIVACVFGRERRNVGQYVARIADFVGLDGEFGGDIMVRHRIIQRLQPLLYEVAPGRTLSVDMPLYDEGSRRYHLGPTNENGVLTQNVSLPQSHIVDRSVVTSVLSGSNRQVCMQTRFASPHGWLLISDIDDSIKITLTSEAVGILRTTFVTDPEPIFGMPKLYDFIDKELDPTWVYLSASPYNLYKFLRSFLHSFYPPGTLLLRQTTWKDIREFIRSYNTGTRTYKMQQIDKIHSWLPVRKVICVGDSTQSDPEVYAEMYRKHRSWIKAIFIRKVTDIPHMAKKNSSRRFQRAFEGVPHDVWRIFEHPSEFGKTPASSKRQAGRHKAIGGIANNQTDTIPRERAAYTTLPRAHHKPETRLRMTSNTMSEQTQVPKYMQALHLPSSFTNKATPGGPSSLQYETERPVPKPGPNEYLIKVRTACVSIDELEQTRTTPLGQEGNVRDSAMFLERPTSDGIDKIHGLIPGREFCGEVISTPREDYASSKGPAFKVGDEVIGVLGNVEGRDGAAADYTLATENELAYKPTNLSAAEAVTISHAALIAWQGLFGYATLDPDDGPCNRPADGPLRVLVTNAAQSDVGRYVMLLLKCQAMFPHHVLGLMGGAGLGEMQRAVWVAATGAKDEHEYLFKELGADEVTTSTDIAAAFREKGWKPVDIVFDCIGAGGALFREAHSPVVVKDHGHILTPRRPQSGHPEKPSERDERTEVMTRNLTSEAIDVRPNAQQLAKIVQLVEKGVLKPDVSYQVEDLLHGQQALVYAEKAGEEKVVLRVDPAGSQF</sequence>
<dbReference type="PANTHER" id="PTHR28208:SF1">
    <property type="entry name" value="FILAMENT ORGANIZATION PROTEIN APP1-LIKE, PUTATIVE (AFU_ORTHOLOGUE AFUA_1G06650)-RELATED"/>
    <property type="match status" value="1"/>
</dbReference>
<feature type="domain" description="Enoyl reductase (ER)" evidence="2">
    <location>
        <begin position="468"/>
        <end position="843"/>
    </location>
</feature>
<dbReference type="EMBL" id="JPOX01000006">
    <property type="protein sequence ID" value="KFX51020.1"/>
    <property type="molecule type" value="Genomic_DNA"/>
</dbReference>
<feature type="region of interest" description="Disordered" evidence="1">
    <location>
        <begin position="758"/>
        <end position="779"/>
    </location>
</feature>
<accession>A0A093VFU9</accession>
<evidence type="ECO:0000313" key="3">
    <source>
        <dbReference type="EMBL" id="KFX51020.1"/>
    </source>
</evidence>